<dbReference type="SUPFAM" id="SSF88697">
    <property type="entry name" value="PUA domain-like"/>
    <property type="match status" value="1"/>
</dbReference>
<evidence type="ECO:0000259" key="14">
    <source>
        <dbReference type="Pfam" id="PF20260"/>
    </source>
</evidence>
<keyword evidence="5 12" id="KW-0963">Cytoplasm</keyword>
<evidence type="ECO:0000259" key="13">
    <source>
        <dbReference type="Pfam" id="PF04452"/>
    </source>
</evidence>
<proteinExistence type="inferred from homology"/>
<dbReference type="EC" id="2.1.1.193" evidence="3 12"/>
<dbReference type="InterPro" id="IPR015947">
    <property type="entry name" value="PUA-like_sf"/>
</dbReference>
<evidence type="ECO:0000256" key="1">
    <source>
        <dbReference type="ARBA" id="ARBA00004496"/>
    </source>
</evidence>
<dbReference type="GO" id="GO:0070475">
    <property type="term" value="P:rRNA base methylation"/>
    <property type="evidence" value="ECO:0007669"/>
    <property type="project" value="TreeGrafter"/>
</dbReference>
<dbReference type="NCBIfam" id="TIGR00046">
    <property type="entry name" value="RsmE family RNA methyltransferase"/>
    <property type="match status" value="1"/>
</dbReference>
<dbReference type="FunFam" id="3.40.1280.10:FF:000007">
    <property type="entry name" value="Ribosomal RNA small subunit methyltransferase E"/>
    <property type="match status" value="1"/>
</dbReference>
<protein>
    <recommendedName>
        <fullName evidence="4 12">Ribosomal RNA small subunit methyltransferase E</fullName>
        <ecNumber evidence="3 12">2.1.1.193</ecNumber>
    </recommendedName>
</protein>
<keyword evidence="16" id="KW-1185">Reference proteome</keyword>
<dbReference type="InterPro" id="IPR046887">
    <property type="entry name" value="RsmE_PUA-like"/>
</dbReference>
<dbReference type="OrthoDB" id="9815641at2"/>
<dbReference type="PIRSF" id="PIRSF015601">
    <property type="entry name" value="MTase_slr0722"/>
    <property type="match status" value="1"/>
</dbReference>
<dbReference type="InterPro" id="IPR006700">
    <property type="entry name" value="RsmE"/>
</dbReference>
<evidence type="ECO:0000256" key="12">
    <source>
        <dbReference type="PIRNR" id="PIRNR015601"/>
    </source>
</evidence>
<evidence type="ECO:0000256" key="9">
    <source>
        <dbReference type="ARBA" id="ARBA00022691"/>
    </source>
</evidence>
<dbReference type="Proteomes" id="UP000070299">
    <property type="component" value="Unassembled WGS sequence"/>
</dbReference>
<dbReference type="EMBL" id="LSNE01000018">
    <property type="protein sequence ID" value="KXI26996.1"/>
    <property type="molecule type" value="Genomic_DNA"/>
</dbReference>
<dbReference type="STRING" id="1799789.AX660_02575"/>
<comment type="subcellular location">
    <subcellularLocation>
        <location evidence="1 12">Cytoplasm</location>
    </subcellularLocation>
</comment>
<accession>A0A148KL17</accession>
<dbReference type="SUPFAM" id="SSF75217">
    <property type="entry name" value="alpha/beta knot"/>
    <property type="match status" value="1"/>
</dbReference>
<evidence type="ECO:0000256" key="6">
    <source>
        <dbReference type="ARBA" id="ARBA00022552"/>
    </source>
</evidence>
<dbReference type="NCBIfam" id="NF008692">
    <property type="entry name" value="PRK11713.1-5"/>
    <property type="match status" value="1"/>
</dbReference>
<dbReference type="InterPro" id="IPR029026">
    <property type="entry name" value="tRNA_m1G_MTases_N"/>
</dbReference>
<dbReference type="InterPro" id="IPR029028">
    <property type="entry name" value="Alpha/beta_knot_MTases"/>
</dbReference>
<comment type="similarity">
    <text evidence="2 12">Belongs to the RNA methyltransferase RsmE family.</text>
</comment>
<sequence length="242" mass="26967">MRISRIYHPELLIVDQHVSLTDDAVNHLANVLRAKVGQAIVLFNGDGAEYCGHLVDVTKRKVVAMVDSKLSFSLESPLNIHLAQGVSRGDRMEWVIQKAVELGVTEITPLITERCGVKLSEERWLKKHEQWQKLVISACEQCGRNILPKLNQATDFADWINQSTSQLRLTLHPRADKAFRHIALPPSGARLLIGPEGGFSEHEIYQTEEHGFHTIQLGPRVLRTETAAVAAITALQAIHGDL</sequence>
<evidence type="ECO:0000256" key="4">
    <source>
        <dbReference type="ARBA" id="ARBA00013673"/>
    </source>
</evidence>
<comment type="caution">
    <text evidence="15">The sequence shown here is derived from an EMBL/GenBank/DDBJ whole genome shotgun (WGS) entry which is preliminary data.</text>
</comment>
<evidence type="ECO:0000256" key="11">
    <source>
        <dbReference type="ARBA" id="ARBA00047944"/>
    </source>
</evidence>
<dbReference type="PANTHER" id="PTHR30027">
    <property type="entry name" value="RIBOSOMAL RNA SMALL SUBUNIT METHYLTRANSFERASE E"/>
    <property type="match status" value="1"/>
</dbReference>
<comment type="catalytic activity">
    <reaction evidence="11 12">
        <text>uridine(1498) in 16S rRNA + S-adenosyl-L-methionine = N(3)-methyluridine(1498) in 16S rRNA + S-adenosyl-L-homocysteine + H(+)</text>
        <dbReference type="Rhea" id="RHEA:42920"/>
        <dbReference type="Rhea" id="RHEA-COMP:10283"/>
        <dbReference type="Rhea" id="RHEA-COMP:10284"/>
        <dbReference type="ChEBI" id="CHEBI:15378"/>
        <dbReference type="ChEBI" id="CHEBI:57856"/>
        <dbReference type="ChEBI" id="CHEBI:59789"/>
        <dbReference type="ChEBI" id="CHEBI:65315"/>
        <dbReference type="ChEBI" id="CHEBI:74502"/>
        <dbReference type="EC" id="2.1.1.193"/>
    </reaction>
</comment>
<evidence type="ECO:0000256" key="7">
    <source>
        <dbReference type="ARBA" id="ARBA00022603"/>
    </source>
</evidence>
<evidence type="ECO:0000256" key="8">
    <source>
        <dbReference type="ARBA" id="ARBA00022679"/>
    </source>
</evidence>
<dbReference type="InterPro" id="IPR046886">
    <property type="entry name" value="RsmE_MTase_dom"/>
</dbReference>
<dbReference type="Gene3D" id="2.40.240.20">
    <property type="entry name" value="Hypothetical PUA domain-like, domain 1"/>
    <property type="match status" value="1"/>
</dbReference>
<dbReference type="GO" id="GO:0005737">
    <property type="term" value="C:cytoplasm"/>
    <property type="evidence" value="ECO:0007669"/>
    <property type="project" value="UniProtKB-SubCell"/>
</dbReference>
<evidence type="ECO:0000313" key="15">
    <source>
        <dbReference type="EMBL" id="KXI26996.1"/>
    </source>
</evidence>
<dbReference type="GO" id="GO:0070042">
    <property type="term" value="F:rRNA (uridine-N3-)-methyltransferase activity"/>
    <property type="evidence" value="ECO:0007669"/>
    <property type="project" value="TreeGrafter"/>
</dbReference>
<dbReference type="AlphaFoldDB" id="A0A148KL17"/>
<organism evidence="15 16">
    <name type="scientific">Paraglaciecola hydrolytica</name>
    <dbReference type="NCBI Taxonomy" id="1799789"/>
    <lineage>
        <taxon>Bacteria</taxon>
        <taxon>Pseudomonadati</taxon>
        <taxon>Pseudomonadota</taxon>
        <taxon>Gammaproteobacteria</taxon>
        <taxon>Alteromonadales</taxon>
        <taxon>Alteromonadaceae</taxon>
        <taxon>Paraglaciecola</taxon>
    </lineage>
</organism>
<keyword evidence="6 12" id="KW-0698">rRNA processing</keyword>
<dbReference type="RefSeq" id="WP_068381964.1">
    <property type="nucleotide sequence ID" value="NZ_LSNE01000018.1"/>
</dbReference>
<dbReference type="PANTHER" id="PTHR30027:SF3">
    <property type="entry name" value="16S RRNA (URACIL(1498)-N(3))-METHYLTRANSFERASE"/>
    <property type="match status" value="1"/>
</dbReference>
<dbReference type="Pfam" id="PF04452">
    <property type="entry name" value="Methyltrans_RNA"/>
    <property type="match status" value="1"/>
</dbReference>
<evidence type="ECO:0000256" key="2">
    <source>
        <dbReference type="ARBA" id="ARBA00005528"/>
    </source>
</evidence>
<comment type="function">
    <text evidence="10 12">Specifically methylates the N3 position of the uracil ring of uridine 1498 (m3U1498) in 16S rRNA. Acts on the fully assembled 30S ribosomal subunit.</text>
</comment>
<dbReference type="Pfam" id="PF20260">
    <property type="entry name" value="PUA_4"/>
    <property type="match status" value="1"/>
</dbReference>
<evidence type="ECO:0000256" key="5">
    <source>
        <dbReference type="ARBA" id="ARBA00022490"/>
    </source>
</evidence>
<evidence type="ECO:0000256" key="3">
    <source>
        <dbReference type="ARBA" id="ARBA00012328"/>
    </source>
</evidence>
<evidence type="ECO:0000256" key="10">
    <source>
        <dbReference type="ARBA" id="ARBA00025699"/>
    </source>
</evidence>
<name>A0A148KL17_9ALTE</name>
<feature type="domain" description="Ribosomal RNA small subunit methyltransferase E methyltransferase" evidence="13">
    <location>
        <begin position="75"/>
        <end position="236"/>
    </location>
</feature>
<gene>
    <name evidence="15" type="ORF">AX660_02575</name>
</gene>
<feature type="domain" description="Ribosomal RNA small subunit methyltransferase E PUA-like" evidence="14">
    <location>
        <begin position="20"/>
        <end position="63"/>
    </location>
</feature>
<reference evidence="16" key="1">
    <citation type="submission" date="2016-02" db="EMBL/GenBank/DDBJ databases">
        <authorList>
            <person name="Schultz-Johansen M."/>
            <person name="Glaring M.A."/>
            <person name="Bech P.K."/>
            <person name="Stougaard P."/>
        </authorList>
    </citation>
    <scope>NUCLEOTIDE SEQUENCE [LARGE SCALE GENOMIC DNA]</scope>
    <source>
        <strain evidence="16">S66</strain>
    </source>
</reference>
<evidence type="ECO:0000313" key="16">
    <source>
        <dbReference type="Proteomes" id="UP000070299"/>
    </source>
</evidence>
<keyword evidence="8 12" id="KW-0808">Transferase</keyword>
<keyword evidence="7 12" id="KW-0489">Methyltransferase</keyword>
<dbReference type="CDD" id="cd18084">
    <property type="entry name" value="RsmE-like"/>
    <property type="match status" value="1"/>
</dbReference>
<keyword evidence="9 12" id="KW-0949">S-adenosyl-L-methionine</keyword>
<dbReference type="Gene3D" id="3.40.1280.10">
    <property type="match status" value="1"/>
</dbReference>